<dbReference type="PATRIC" id="fig|1123500.6.peg.406"/>
<evidence type="ECO:0000313" key="3">
    <source>
        <dbReference type="Proteomes" id="UP000051296"/>
    </source>
</evidence>
<sequence>MKKYGEYIIPALMVLAVVMNIIGDYDWLYLIVFGLAFIWANRRYQQTYRSLYRYTAIGSVVVIVMQVVLMLLGWH</sequence>
<dbReference type="Proteomes" id="UP000051296">
    <property type="component" value="Unassembled WGS sequence"/>
</dbReference>
<accession>A0A0R2G049</accession>
<keyword evidence="1" id="KW-1133">Transmembrane helix</keyword>
<feature type="transmembrane region" description="Helical" evidence="1">
    <location>
        <begin position="12"/>
        <end position="39"/>
    </location>
</feature>
<reference evidence="2 3" key="1">
    <citation type="journal article" date="2015" name="Genome Announc.">
        <title>Expanding the biotechnology potential of lactobacilli through comparative genomics of 213 strains and associated genera.</title>
        <authorList>
            <person name="Sun Z."/>
            <person name="Harris H.M."/>
            <person name="McCann A."/>
            <person name="Guo C."/>
            <person name="Argimon S."/>
            <person name="Zhang W."/>
            <person name="Yang X."/>
            <person name="Jeffery I.B."/>
            <person name="Cooney J.C."/>
            <person name="Kagawa T.F."/>
            <person name="Liu W."/>
            <person name="Song Y."/>
            <person name="Salvetti E."/>
            <person name="Wrobel A."/>
            <person name="Rasinkangas P."/>
            <person name="Parkhill J."/>
            <person name="Rea M.C."/>
            <person name="O'Sullivan O."/>
            <person name="Ritari J."/>
            <person name="Douillard F.P."/>
            <person name="Paul Ross R."/>
            <person name="Yang R."/>
            <person name="Briner A.E."/>
            <person name="Felis G.E."/>
            <person name="de Vos W.M."/>
            <person name="Barrangou R."/>
            <person name="Klaenhammer T.R."/>
            <person name="Caufield P.W."/>
            <person name="Cui Y."/>
            <person name="Zhang H."/>
            <person name="O'Toole P.W."/>
        </authorList>
    </citation>
    <scope>NUCLEOTIDE SEQUENCE [LARGE SCALE GENOMIC DNA]</scope>
    <source>
        <strain evidence="2 3">DSM 20190</strain>
    </source>
</reference>
<feature type="transmembrane region" description="Helical" evidence="1">
    <location>
        <begin position="51"/>
        <end position="74"/>
    </location>
</feature>
<protein>
    <submittedName>
        <fullName evidence="2">Uncharacterized protein</fullName>
    </submittedName>
</protein>
<dbReference type="InParanoid" id="A0A0R2G049"/>
<keyword evidence="3" id="KW-1185">Reference proteome</keyword>
<comment type="caution">
    <text evidence="2">The sequence shown here is derived from an EMBL/GenBank/DDBJ whole genome shotgun (WGS) entry which is preliminary data.</text>
</comment>
<evidence type="ECO:0000256" key="1">
    <source>
        <dbReference type="SAM" id="Phobius"/>
    </source>
</evidence>
<gene>
    <name evidence="2" type="ORF">IV68_GL000405</name>
</gene>
<dbReference type="STRING" id="1123500.GCA_000420365_00099"/>
<evidence type="ECO:0000313" key="2">
    <source>
        <dbReference type="EMBL" id="KRN33598.1"/>
    </source>
</evidence>
<keyword evidence="1" id="KW-0812">Transmembrane</keyword>
<name>A0A0R2G049_9LACO</name>
<dbReference type="EMBL" id="JQAX01000001">
    <property type="protein sequence ID" value="KRN33598.1"/>
    <property type="molecule type" value="Genomic_DNA"/>
</dbReference>
<dbReference type="AlphaFoldDB" id="A0A0R2G049"/>
<proteinExistence type="predicted"/>
<keyword evidence="1" id="KW-0472">Membrane</keyword>
<dbReference type="RefSeq" id="WP_022790902.1">
    <property type="nucleotide sequence ID" value="NZ_ATUU01000001.1"/>
</dbReference>
<organism evidence="2 3">
    <name type="scientific">Weissella halotolerans DSM 20190</name>
    <dbReference type="NCBI Taxonomy" id="1123500"/>
    <lineage>
        <taxon>Bacteria</taxon>
        <taxon>Bacillati</taxon>
        <taxon>Bacillota</taxon>
        <taxon>Bacilli</taxon>
        <taxon>Lactobacillales</taxon>
        <taxon>Lactobacillaceae</taxon>
        <taxon>Weissella</taxon>
    </lineage>
</organism>